<dbReference type="InterPro" id="IPR050554">
    <property type="entry name" value="Met_Synthase/Corrinoid"/>
</dbReference>
<evidence type="ECO:0000259" key="1">
    <source>
        <dbReference type="PROSITE" id="PS50974"/>
    </source>
</evidence>
<dbReference type="GO" id="GO:0005829">
    <property type="term" value="C:cytosol"/>
    <property type="evidence" value="ECO:0007669"/>
    <property type="project" value="TreeGrafter"/>
</dbReference>
<evidence type="ECO:0000313" key="2">
    <source>
        <dbReference type="EMBL" id="SVE42027.1"/>
    </source>
</evidence>
<dbReference type="AlphaFoldDB" id="A0A383DC08"/>
<dbReference type="PROSITE" id="PS50974">
    <property type="entry name" value="ADOMET_ACTIVATION"/>
    <property type="match status" value="1"/>
</dbReference>
<gene>
    <name evidence="2" type="ORF">METZ01_LOCUS494881</name>
</gene>
<dbReference type="Gene3D" id="1.10.288.10">
    <property type="entry name" value="Cobalamin-dependent Methionine Synthase, domain 2"/>
    <property type="match status" value="1"/>
</dbReference>
<name>A0A383DC08_9ZZZZ</name>
<feature type="non-terminal residue" evidence="2">
    <location>
        <position position="236"/>
    </location>
</feature>
<dbReference type="InterPro" id="IPR004223">
    <property type="entry name" value="VitB12-dep_Met_synth_activ_dom"/>
</dbReference>
<protein>
    <recommendedName>
        <fullName evidence="1">AdoMet activation domain-containing protein</fullName>
    </recommendedName>
</protein>
<feature type="domain" description="AdoMet activation" evidence="1">
    <location>
        <begin position="41"/>
        <end position="236"/>
    </location>
</feature>
<dbReference type="InterPro" id="IPR037010">
    <property type="entry name" value="VitB12-dep_Met_synth_activ_sf"/>
</dbReference>
<dbReference type="EMBL" id="UINC01216050">
    <property type="protein sequence ID" value="SVE42027.1"/>
    <property type="molecule type" value="Genomic_DNA"/>
</dbReference>
<dbReference type="SUPFAM" id="SSF56507">
    <property type="entry name" value="Methionine synthase activation domain-like"/>
    <property type="match status" value="1"/>
</dbReference>
<accession>A0A383DC08</accession>
<dbReference type="GO" id="GO:0008705">
    <property type="term" value="F:methionine synthase activity"/>
    <property type="evidence" value="ECO:0007669"/>
    <property type="project" value="InterPro"/>
</dbReference>
<dbReference type="Pfam" id="PF02965">
    <property type="entry name" value="Met_synt_B12"/>
    <property type="match status" value="1"/>
</dbReference>
<dbReference type="PANTHER" id="PTHR45833">
    <property type="entry name" value="METHIONINE SYNTHASE"/>
    <property type="match status" value="1"/>
</dbReference>
<dbReference type="Gene3D" id="3.10.196.10">
    <property type="entry name" value="Vitamin B12-dependent methionine synthase, activation domain"/>
    <property type="match status" value="1"/>
</dbReference>
<feature type="non-terminal residue" evidence="2">
    <location>
        <position position="1"/>
    </location>
</feature>
<sequence>HVIDASRAVGVVSKLLNPNERDVLINSIHSDYDRIRLSRKAKSETKHLTLEESRNRKYQIDWKTYQFPRPNKQGIQVFYDNPLEELIDYIDWSPFFHAWEMKGIYPNILQSKKYGDEAIKLYSDGRNLLERIIQNQHFTAKAVIGIYPAHAIDETVYIENTAFYFPRQLIDKGIDSPNYSLADFIAPKGDFMGLFALTTGIGVKELALQYEKQNDDYNAIMVKVLADRLAEALAEQ</sequence>
<organism evidence="2">
    <name type="scientific">marine metagenome</name>
    <dbReference type="NCBI Taxonomy" id="408172"/>
    <lineage>
        <taxon>unclassified sequences</taxon>
        <taxon>metagenomes</taxon>
        <taxon>ecological metagenomes</taxon>
    </lineage>
</organism>
<proteinExistence type="predicted"/>
<reference evidence="2" key="1">
    <citation type="submission" date="2018-05" db="EMBL/GenBank/DDBJ databases">
        <authorList>
            <person name="Lanie J.A."/>
            <person name="Ng W.-L."/>
            <person name="Kazmierczak K.M."/>
            <person name="Andrzejewski T.M."/>
            <person name="Davidsen T.M."/>
            <person name="Wayne K.J."/>
            <person name="Tettelin H."/>
            <person name="Glass J.I."/>
            <person name="Rusch D."/>
            <person name="Podicherti R."/>
            <person name="Tsui H.-C.T."/>
            <person name="Winkler M.E."/>
        </authorList>
    </citation>
    <scope>NUCLEOTIDE SEQUENCE</scope>
</reference>